<dbReference type="InterPro" id="IPR057433">
    <property type="entry name" value="LMF1/2_C"/>
</dbReference>
<dbReference type="PANTHER" id="PTHR14463">
    <property type="entry name" value="LIPASE MATURATION FACTOR"/>
    <property type="match status" value="1"/>
</dbReference>
<dbReference type="EMBL" id="BRYA01000647">
    <property type="protein sequence ID" value="GMI27718.1"/>
    <property type="molecule type" value="Genomic_DNA"/>
</dbReference>
<keyword evidence="6 8" id="KW-0472">Membrane</keyword>
<evidence type="ECO:0000256" key="8">
    <source>
        <dbReference type="SAM" id="Phobius"/>
    </source>
</evidence>
<dbReference type="OrthoDB" id="434126at2759"/>
<feature type="domain" description="Lipase maturation factor 1/2 C-terminal" evidence="10">
    <location>
        <begin position="412"/>
        <end position="561"/>
    </location>
</feature>
<feature type="region of interest" description="Disordered" evidence="7">
    <location>
        <begin position="25"/>
        <end position="59"/>
    </location>
</feature>
<evidence type="ECO:0000256" key="1">
    <source>
        <dbReference type="ARBA" id="ARBA00004477"/>
    </source>
</evidence>
<feature type="transmembrane region" description="Helical" evidence="8">
    <location>
        <begin position="177"/>
        <end position="197"/>
    </location>
</feature>
<dbReference type="InterPro" id="IPR057434">
    <property type="entry name" value="LMF1/2_N"/>
</dbReference>
<keyword evidence="12" id="KW-1185">Reference proteome</keyword>
<dbReference type="Pfam" id="PF25179">
    <property type="entry name" value="LMF1_C"/>
    <property type="match status" value="1"/>
</dbReference>
<dbReference type="AlphaFoldDB" id="A0A9W7G0Q4"/>
<evidence type="ECO:0000256" key="4">
    <source>
        <dbReference type="ARBA" id="ARBA00022824"/>
    </source>
</evidence>
<feature type="transmembrane region" description="Helical" evidence="8">
    <location>
        <begin position="123"/>
        <end position="142"/>
    </location>
</feature>
<dbReference type="Proteomes" id="UP001165065">
    <property type="component" value="Unassembled WGS sequence"/>
</dbReference>
<evidence type="ECO:0008006" key="13">
    <source>
        <dbReference type="Google" id="ProtNLM"/>
    </source>
</evidence>
<evidence type="ECO:0000259" key="10">
    <source>
        <dbReference type="Pfam" id="PF25179"/>
    </source>
</evidence>
<evidence type="ECO:0000256" key="6">
    <source>
        <dbReference type="ARBA" id="ARBA00023136"/>
    </source>
</evidence>
<dbReference type="InterPro" id="IPR009613">
    <property type="entry name" value="LMF"/>
</dbReference>
<feature type="transmembrane region" description="Helical" evidence="8">
    <location>
        <begin position="148"/>
        <end position="170"/>
    </location>
</feature>
<evidence type="ECO:0000259" key="9">
    <source>
        <dbReference type="Pfam" id="PF06762"/>
    </source>
</evidence>
<evidence type="ECO:0000256" key="7">
    <source>
        <dbReference type="SAM" id="MobiDB-lite"/>
    </source>
</evidence>
<feature type="compositionally biased region" description="Low complexity" evidence="7">
    <location>
        <begin position="30"/>
        <end position="59"/>
    </location>
</feature>
<dbReference type="GO" id="GO:0051604">
    <property type="term" value="P:protein maturation"/>
    <property type="evidence" value="ECO:0007669"/>
    <property type="project" value="InterPro"/>
</dbReference>
<protein>
    <recommendedName>
        <fullName evidence="13">Lipase maturation factor</fullName>
    </recommendedName>
</protein>
<keyword evidence="3 8" id="KW-0812">Transmembrane</keyword>
<accession>A0A9W7G0Q4</accession>
<comment type="subcellular location">
    <subcellularLocation>
        <location evidence="1">Endoplasmic reticulum membrane</location>
        <topology evidence="1">Multi-pass membrane protein</topology>
    </subcellularLocation>
</comment>
<comment type="caution">
    <text evidence="11">The sequence shown here is derived from an EMBL/GenBank/DDBJ whole genome shotgun (WGS) entry which is preliminary data.</text>
</comment>
<evidence type="ECO:0000256" key="3">
    <source>
        <dbReference type="ARBA" id="ARBA00022692"/>
    </source>
</evidence>
<name>A0A9W7G0Q4_9STRA</name>
<evidence type="ECO:0000256" key="2">
    <source>
        <dbReference type="ARBA" id="ARBA00005512"/>
    </source>
</evidence>
<feature type="transmembrane region" description="Helical" evidence="8">
    <location>
        <begin position="268"/>
        <end position="286"/>
    </location>
</feature>
<feature type="transmembrane region" description="Helical" evidence="8">
    <location>
        <begin position="298"/>
        <end position="323"/>
    </location>
</feature>
<evidence type="ECO:0000313" key="12">
    <source>
        <dbReference type="Proteomes" id="UP001165065"/>
    </source>
</evidence>
<sequence length="577" mass="64596">MPYHKPNHKSSSSSPFIHTFIHTPSTHPNTHLSTRPSTHLSTRSSTRSSTSLSFSLSPPTTTSTYWITRFIYLKYLLFIHSVSFLISIRQSKGLLSPSVGILNRREQGDEEGRKKFAPFRSDVGVAFSHWLGFLTSLFYLLSPSSTPSFLTILTILFCYNTISSTGLLFYNFGWESLLFECTFLSLFLVPFGGGGIWGREATGRIVVGAGRWLSFRLMIGSGLIKLRAGDRKWKNFRAMDYFYQSQPIPNPLSKLMHSLPKPWHTLEVLVNHVVELVLPFFFILPFRELRIFSTVAHVVFQLVLILTGNLSFLNWLTITPLLFGFDDAFWSSVLGLGGLTAKASIAQYSLSCVGGGGRIGSIVRSITGAGGTFRGIIHLVMGVGLARLSVPVVRNLLDKNQLMNGSFDKYGLVSTYGAFGVVTEGRSELVIKASNEETGPWEEYSFKVKPGDVNRRPRWCSPYHHRLDWCMWMAGLGGEGKAGWVKELLRGLVEGRGEVMELLGEQSLEVKALYENGGGPKFIKVDEYMYEFDYGEDMGSSVSGWERGKVWRRKFVRKWTPKQGVYARDDLMGGGKG</sequence>
<dbReference type="PANTHER" id="PTHR14463:SF10">
    <property type="entry name" value="LIPASE MATURATION FACTOR 1"/>
    <property type="match status" value="1"/>
</dbReference>
<feature type="domain" description="Lipase maturation factor 1/2 N-terminal" evidence="9">
    <location>
        <begin position="170"/>
        <end position="331"/>
    </location>
</feature>
<reference evidence="12" key="1">
    <citation type="journal article" date="2023" name="Commun. Biol.">
        <title>Genome analysis of Parmales, the sister group of diatoms, reveals the evolutionary specialization of diatoms from phago-mixotrophs to photoautotrophs.</title>
        <authorList>
            <person name="Ban H."/>
            <person name="Sato S."/>
            <person name="Yoshikawa S."/>
            <person name="Yamada K."/>
            <person name="Nakamura Y."/>
            <person name="Ichinomiya M."/>
            <person name="Sato N."/>
            <person name="Blanc-Mathieu R."/>
            <person name="Endo H."/>
            <person name="Kuwata A."/>
            <person name="Ogata H."/>
        </authorList>
    </citation>
    <scope>NUCLEOTIDE SEQUENCE [LARGE SCALE GENOMIC DNA]</scope>
</reference>
<evidence type="ECO:0000256" key="5">
    <source>
        <dbReference type="ARBA" id="ARBA00022989"/>
    </source>
</evidence>
<proteinExistence type="inferred from homology"/>
<feature type="transmembrane region" description="Helical" evidence="8">
    <location>
        <begin position="66"/>
        <end position="88"/>
    </location>
</feature>
<keyword evidence="5 8" id="KW-1133">Transmembrane helix</keyword>
<comment type="similarity">
    <text evidence="2">Belongs to the lipase maturation factor family.</text>
</comment>
<dbReference type="Pfam" id="PF06762">
    <property type="entry name" value="LMF1"/>
    <property type="match status" value="1"/>
</dbReference>
<organism evidence="11 12">
    <name type="scientific">Triparma columacea</name>
    <dbReference type="NCBI Taxonomy" id="722753"/>
    <lineage>
        <taxon>Eukaryota</taxon>
        <taxon>Sar</taxon>
        <taxon>Stramenopiles</taxon>
        <taxon>Ochrophyta</taxon>
        <taxon>Bolidophyceae</taxon>
        <taxon>Parmales</taxon>
        <taxon>Triparmaceae</taxon>
        <taxon>Triparma</taxon>
    </lineage>
</organism>
<evidence type="ECO:0000313" key="11">
    <source>
        <dbReference type="EMBL" id="GMI27718.1"/>
    </source>
</evidence>
<gene>
    <name evidence="11" type="ORF">TrCOL_g7032</name>
</gene>
<keyword evidence="4" id="KW-0256">Endoplasmic reticulum</keyword>
<dbReference type="GO" id="GO:0005789">
    <property type="term" value="C:endoplasmic reticulum membrane"/>
    <property type="evidence" value="ECO:0007669"/>
    <property type="project" value="UniProtKB-SubCell"/>
</dbReference>